<evidence type="ECO:0000313" key="5">
    <source>
        <dbReference type="Proteomes" id="UP001596137"/>
    </source>
</evidence>
<evidence type="ECO:0000256" key="1">
    <source>
        <dbReference type="SAM" id="MobiDB-lite"/>
    </source>
</evidence>
<dbReference type="Pfam" id="PF09851">
    <property type="entry name" value="SHOCT"/>
    <property type="match status" value="1"/>
</dbReference>
<name>A0ABW1NAM8_9ACTN</name>
<organism evidence="4 5">
    <name type="scientific">Sphaerisporangium aureirubrum</name>
    <dbReference type="NCBI Taxonomy" id="1544736"/>
    <lineage>
        <taxon>Bacteria</taxon>
        <taxon>Bacillati</taxon>
        <taxon>Actinomycetota</taxon>
        <taxon>Actinomycetes</taxon>
        <taxon>Streptosporangiales</taxon>
        <taxon>Streptosporangiaceae</taxon>
        <taxon>Sphaerisporangium</taxon>
    </lineage>
</organism>
<evidence type="ECO:0000259" key="3">
    <source>
        <dbReference type="Pfam" id="PF14472"/>
    </source>
</evidence>
<feature type="region of interest" description="Disordered" evidence="1">
    <location>
        <begin position="233"/>
        <end position="267"/>
    </location>
</feature>
<dbReference type="RefSeq" id="WP_380747183.1">
    <property type="nucleotide sequence ID" value="NZ_JBHSRF010000004.1"/>
</dbReference>
<keyword evidence="5" id="KW-1185">Reference proteome</keyword>
<reference evidence="5" key="1">
    <citation type="journal article" date="2019" name="Int. J. Syst. Evol. Microbiol.">
        <title>The Global Catalogue of Microorganisms (GCM) 10K type strain sequencing project: providing services to taxonomists for standard genome sequencing and annotation.</title>
        <authorList>
            <consortium name="The Broad Institute Genomics Platform"/>
            <consortium name="The Broad Institute Genome Sequencing Center for Infectious Disease"/>
            <person name="Wu L."/>
            <person name="Ma J."/>
        </authorList>
    </citation>
    <scope>NUCLEOTIDE SEQUENCE [LARGE SCALE GENOMIC DNA]</scope>
    <source>
        <strain evidence="5">JCM 30346</strain>
    </source>
</reference>
<dbReference type="InterPro" id="IPR018649">
    <property type="entry name" value="SHOCT"/>
</dbReference>
<dbReference type="Proteomes" id="UP001596137">
    <property type="component" value="Unassembled WGS sequence"/>
</dbReference>
<feature type="domain" description="DUF4429" evidence="3">
    <location>
        <begin position="139"/>
        <end position="226"/>
    </location>
</feature>
<dbReference type="EMBL" id="JBHSRF010000004">
    <property type="protein sequence ID" value="MFC6080410.1"/>
    <property type="molecule type" value="Genomic_DNA"/>
</dbReference>
<accession>A0ABW1NAM8</accession>
<protein>
    <submittedName>
        <fullName evidence="4">DUF4429 domain-containing protein</fullName>
    </submittedName>
</protein>
<dbReference type="InterPro" id="IPR027860">
    <property type="entry name" value="DUF4429"/>
</dbReference>
<feature type="domain" description="DUF4429" evidence="3">
    <location>
        <begin position="11"/>
        <end position="105"/>
    </location>
</feature>
<feature type="compositionally biased region" description="Pro residues" evidence="1">
    <location>
        <begin position="243"/>
        <end position="257"/>
    </location>
</feature>
<comment type="caution">
    <text evidence="4">The sequence shown here is derived from an EMBL/GenBank/DDBJ whole genome shotgun (WGS) entry which is preliminary data.</text>
</comment>
<sequence length="300" mass="32762">MAEVLVRDGTWTFDGETLRVIPSRDRHVHKLRQLIGERAVPLAAIAGIAYEPGRKGGRLRLRLREGADPFVSATQGRVPDAADPYRLTVDADRAGVAEYFTDEVRNSLLIEQIPDAPCDSYLLPGPAVPLTASAGDGSATFDGDRVNLNWNWATESGKRSAGPQQFALRDLAGVDWTPSVGLENGFVRFRLKGAPDSRQHPKHDPHCLVLWGLDKETRTVALLVTALTARLPHPLSPTDAPWPRTPALPSSPPPSDAPPAAGDDPDAVLRRLRELGELHREGLLTEEEFTTAKQALLRRL</sequence>
<gene>
    <name evidence="4" type="ORF">ACFP1K_04530</name>
</gene>
<dbReference type="Pfam" id="PF14472">
    <property type="entry name" value="DUF4429"/>
    <property type="match status" value="2"/>
</dbReference>
<evidence type="ECO:0000313" key="4">
    <source>
        <dbReference type="EMBL" id="MFC6080410.1"/>
    </source>
</evidence>
<evidence type="ECO:0000259" key="2">
    <source>
        <dbReference type="Pfam" id="PF09851"/>
    </source>
</evidence>
<feature type="domain" description="SHOCT" evidence="2">
    <location>
        <begin position="271"/>
        <end position="297"/>
    </location>
</feature>
<proteinExistence type="predicted"/>